<dbReference type="AlphaFoldDB" id="A0A6G8RTC6"/>
<dbReference type="InterPro" id="IPR049782">
    <property type="entry name" value="FilE-like"/>
</dbReference>
<dbReference type="Pfam" id="PF22881">
    <property type="entry name" value="FilE_C"/>
    <property type="match status" value="1"/>
</dbReference>
<feature type="region of interest" description="Disordered" evidence="1">
    <location>
        <begin position="65"/>
        <end position="90"/>
    </location>
</feature>
<evidence type="ECO:0000313" key="4">
    <source>
        <dbReference type="Proteomes" id="UP000502297"/>
    </source>
</evidence>
<dbReference type="KEGG" id="asha:G8E00_03890"/>
<feature type="compositionally biased region" description="Basic and acidic residues" evidence="1">
    <location>
        <begin position="65"/>
        <end position="75"/>
    </location>
</feature>
<protein>
    <submittedName>
        <fullName evidence="3">Putative pilus assembly protein FilE</fullName>
    </submittedName>
</protein>
<evidence type="ECO:0000313" key="3">
    <source>
        <dbReference type="EMBL" id="QIO05164.1"/>
    </source>
</evidence>
<sequence length="422" mass="47752">MNHKKHQALFHLHSMHAQFMSFDLSKHFKNLGFIGCLTVVSCPLFAADFFTIIGPDGRPMVIQRKDSKKNVEKSVNHRSSGQKQLSQPIVNDEIKHTDSSQTRHQPDQAVVHSIPQSENNTVRVDAQDHVSGHQIDSKHLSTITMPATTSHVEHPNVEKNQNNQESKGIVSGVTQSVKNIFNRDKSPKKEVQPTKVTVIDGVKYIDNEYLEDREFNLEGRKRFYMTQDFGGGRKFETVEREKGITKSVLNKFINAGKAEEKTPVVLASTYYRMPKDDVVQSLEQTCFADKKIKKAKVLGAKKEELGIWPVKPIKEKFAYEVVKLDQRVQNIQVVSYASSQNNPNFYWPFVVFLDQQGCVIEGVSGFKNENKTETNFSHSALEGVLIKPPQAVYLFMTPLVESIDAQNVQLSNQGQIKLTVLQ</sequence>
<organism evidence="3 4">
    <name type="scientific">Acinetobacter shaoyimingii</name>
    <dbReference type="NCBI Taxonomy" id="2715164"/>
    <lineage>
        <taxon>Bacteria</taxon>
        <taxon>Pseudomonadati</taxon>
        <taxon>Pseudomonadota</taxon>
        <taxon>Gammaproteobacteria</taxon>
        <taxon>Moraxellales</taxon>
        <taxon>Moraxellaceae</taxon>
        <taxon>Acinetobacter</taxon>
    </lineage>
</organism>
<dbReference type="RefSeq" id="WP_166222071.1">
    <property type="nucleotide sequence ID" value="NZ_CP049801.1"/>
</dbReference>
<keyword evidence="4" id="KW-1185">Reference proteome</keyword>
<feature type="domain" description="FilE C-terminal" evidence="2">
    <location>
        <begin position="258"/>
        <end position="422"/>
    </location>
</feature>
<dbReference type="InterPro" id="IPR055226">
    <property type="entry name" value="FilE_C"/>
</dbReference>
<feature type="compositionally biased region" description="Polar residues" evidence="1">
    <location>
        <begin position="77"/>
        <end position="89"/>
    </location>
</feature>
<dbReference type="EMBL" id="CP049801">
    <property type="protein sequence ID" value="QIO05164.1"/>
    <property type="molecule type" value="Genomic_DNA"/>
</dbReference>
<evidence type="ECO:0000259" key="2">
    <source>
        <dbReference type="Pfam" id="PF22881"/>
    </source>
</evidence>
<reference evidence="3 4" key="1">
    <citation type="submission" date="2020-03" db="EMBL/GenBank/DDBJ databases">
        <authorList>
            <person name="Zhu W."/>
        </authorList>
    </citation>
    <scope>NUCLEOTIDE SEQUENCE [LARGE SCALE GENOMIC DNA]</scope>
    <source>
        <strain evidence="3 4">323-1</strain>
    </source>
</reference>
<name>A0A6G8RTC6_9GAMM</name>
<accession>A0A6G8RTC6</accession>
<dbReference type="Proteomes" id="UP000502297">
    <property type="component" value="Chromosome"/>
</dbReference>
<dbReference type="NCBIfam" id="NF033645">
    <property type="entry name" value="pilus_FilE"/>
    <property type="match status" value="1"/>
</dbReference>
<proteinExistence type="predicted"/>
<gene>
    <name evidence="3" type="primary">filE</name>
    <name evidence="3" type="ORF">G8E00_03890</name>
</gene>
<evidence type="ECO:0000256" key="1">
    <source>
        <dbReference type="SAM" id="MobiDB-lite"/>
    </source>
</evidence>